<evidence type="ECO:0000313" key="6">
    <source>
        <dbReference type="EMBL" id="TWU13661.1"/>
    </source>
</evidence>
<dbReference type="AlphaFoldDB" id="A0A5C6BQJ5"/>
<protein>
    <submittedName>
        <fullName evidence="6">RNA polymerase sigma factor</fullName>
    </submittedName>
</protein>
<dbReference type="CDD" id="cd06171">
    <property type="entry name" value="Sigma70_r4"/>
    <property type="match status" value="1"/>
</dbReference>
<dbReference type="InterPro" id="IPR014284">
    <property type="entry name" value="RNA_pol_sigma-70_dom"/>
</dbReference>
<organism evidence="6 7">
    <name type="scientific">Symmachiella macrocystis</name>
    <dbReference type="NCBI Taxonomy" id="2527985"/>
    <lineage>
        <taxon>Bacteria</taxon>
        <taxon>Pseudomonadati</taxon>
        <taxon>Planctomycetota</taxon>
        <taxon>Planctomycetia</taxon>
        <taxon>Planctomycetales</taxon>
        <taxon>Planctomycetaceae</taxon>
        <taxon>Symmachiella</taxon>
    </lineage>
</organism>
<dbReference type="Pfam" id="PF08281">
    <property type="entry name" value="Sigma70_r4_2"/>
    <property type="match status" value="1"/>
</dbReference>
<dbReference type="PANTHER" id="PTHR30385:SF8">
    <property type="entry name" value="RNA POLYMERASE SIGMA-E FACTOR"/>
    <property type="match status" value="1"/>
</dbReference>
<evidence type="ECO:0000256" key="4">
    <source>
        <dbReference type="ARBA" id="ARBA00023163"/>
    </source>
</evidence>
<feature type="domain" description="RNA polymerase sigma factor 70 region 4 type 2" evidence="5">
    <location>
        <begin position="69"/>
        <end position="120"/>
    </location>
</feature>
<dbReference type="GO" id="GO:0016987">
    <property type="term" value="F:sigma factor activity"/>
    <property type="evidence" value="ECO:0007669"/>
    <property type="project" value="UniProtKB-KW"/>
</dbReference>
<keyword evidence="7" id="KW-1185">Reference proteome</keyword>
<dbReference type="GO" id="GO:0006352">
    <property type="term" value="P:DNA-templated transcription initiation"/>
    <property type="evidence" value="ECO:0007669"/>
    <property type="project" value="InterPro"/>
</dbReference>
<keyword evidence="2" id="KW-0731">Sigma factor</keyword>
<dbReference type="Proteomes" id="UP000320735">
    <property type="component" value="Unassembled WGS sequence"/>
</dbReference>
<evidence type="ECO:0000256" key="1">
    <source>
        <dbReference type="ARBA" id="ARBA00023015"/>
    </source>
</evidence>
<sequence length="131" mass="15035">MPFSLWIRQITMQTLIDIHRRHFGVQKRDIRQEVSMQQADSSYAILADKLVSNIASPSSMADRREKLARVRDAIDGMDEIDREILVLRHFEEMSNKDIADLLGIGQPAASNRYLRALNRLRTILVDESGTI</sequence>
<dbReference type="Gene3D" id="1.10.10.10">
    <property type="entry name" value="Winged helix-like DNA-binding domain superfamily/Winged helix DNA-binding domain"/>
    <property type="match status" value="1"/>
</dbReference>
<proteinExistence type="predicted"/>
<dbReference type="SUPFAM" id="SSF88659">
    <property type="entry name" value="Sigma3 and sigma4 domains of RNA polymerase sigma factors"/>
    <property type="match status" value="1"/>
</dbReference>
<evidence type="ECO:0000256" key="2">
    <source>
        <dbReference type="ARBA" id="ARBA00023082"/>
    </source>
</evidence>
<reference evidence="6 7" key="1">
    <citation type="submission" date="2019-02" db="EMBL/GenBank/DDBJ databases">
        <title>Deep-cultivation of Planctomycetes and their phenomic and genomic characterization uncovers novel biology.</title>
        <authorList>
            <person name="Wiegand S."/>
            <person name="Jogler M."/>
            <person name="Boedeker C."/>
            <person name="Pinto D."/>
            <person name="Vollmers J."/>
            <person name="Rivas-Marin E."/>
            <person name="Kohn T."/>
            <person name="Peeters S.H."/>
            <person name="Heuer A."/>
            <person name="Rast P."/>
            <person name="Oberbeckmann S."/>
            <person name="Bunk B."/>
            <person name="Jeske O."/>
            <person name="Meyerdierks A."/>
            <person name="Storesund J.E."/>
            <person name="Kallscheuer N."/>
            <person name="Luecker S."/>
            <person name="Lage O.M."/>
            <person name="Pohl T."/>
            <person name="Merkel B.J."/>
            <person name="Hornburger P."/>
            <person name="Mueller R.-W."/>
            <person name="Bruemmer F."/>
            <person name="Labrenz M."/>
            <person name="Spormann A.M."/>
            <person name="Op Den Camp H."/>
            <person name="Overmann J."/>
            <person name="Amann R."/>
            <person name="Jetten M.S.M."/>
            <person name="Mascher T."/>
            <person name="Medema M.H."/>
            <person name="Devos D.P."/>
            <person name="Kaster A.-K."/>
            <person name="Ovreas L."/>
            <person name="Rohde M."/>
            <person name="Galperin M.Y."/>
            <person name="Jogler C."/>
        </authorList>
    </citation>
    <scope>NUCLEOTIDE SEQUENCE [LARGE SCALE GENOMIC DNA]</scope>
    <source>
        <strain evidence="6 7">CA54</strain>
    </source>
</reference>
<evidence type="ECO:0000256" key="3">
    <source>
        <dbReference type="ARBA" id="ARBA00023125"/>
    </source>
</evidence>
<dbReference type="InterPro" id="IPR013249">
    <property type="entry name" value="RNA_pol_sigma70_r4_t2"/>
</dbReference>
<evidence type="ECO:0000313" key="7">
    <source>
        <dbReference type="Proteomes" id="UP000320735"/>
    </source>
</evidence>
<evidence type="ECO:0000259" key="5">
    <source>
        <dbReference type="Pfam" id="PF08281"/>
    </source>
</evidence>
<accession>A0A5C6BQJ5</accession>
<dbReference type="InterPro" id="IPR013324">
    <property type="entry name" value="RNA_pol_sigma_r3/r4-like"/>
</dbReference>
<keyword evidence="4" id="KW-0804">Transcription</keyword>
<keyword evidence="3" id="KW-0238">DNA-binding</keyword>
<gene>
    <name evidence="6" type="ORF">CA54_24960</name>
</gene>
<name>A0A5C6BQJ5_9PLAN</name>
<dbReference type="GO" id="GO:0003677">
    <property type="term" value="F:DNA binding"/>
    <property type="evidence" value="ECO:0007669"/>
    <property type="project" value="UniProtKB-KW"/>
</dbReference>
<dbReference type="EMBL" id="SJPP01000001">
    <property type="protein sequence ID" value="TWU13661.1"/>
    <property type="molecule type" value="Genomic_DNA"/>
</dbReference>
<dbReference type="InterPro" id="IPR036388">
    <property type="entry name" value="WH-like_DNA-bd_sf"/>
</dbReference>
<comment type="caution">
    <text evidence="6">The sequence shown here is derived from an EMBL/GenBank/DDBJ whole genome shotgun (WGS) entry which is preliminary data.</text>
</comment>
<dbReference type="NCBIfam" id="TIGR02937">
    <property type="entry name" value="sigma70-ECF"/>
    <property type="match status" value="1"/>
</dbReference>
<keyword evidence="1" id="KW-0805">Transcription regulation</keyword>
<dbReference type="PANTHER" id="PTHR30385">
    <property type="entry name" value="SIGMA FACTOR F FLAGELLAR"/>
    <property type="match status" value="1"/>
</dbReference>